<accession>A0ABT9MMG5</accession>
<proteinExistence type="predicted"/>
<evidence type="ECO:0000313" key="1">
    <source>
        <dbReference type="EMBL" id="MDP9792609.1"/>
    </source>
</evidence>
<name>A0ABT9MMG5_9ACTN</name>
<gene>
    <name evidence="1" type="ORF">J2S43_001121</name>
</gene>
<evidence type="ECO:0000313" key="2">
    <source>
        <dbReference type="Proteomes" id="UP001240984"/>
    </source>
</evidence>
<keyword evidence="2" id="KW-1185">Reference proteome</keyword>
<dbReference type="EMBL" id="JAUSRA010000001">
    <property type="protein sequence ID" value="MDP9792609.1"/>
    <property type="molecule type" value="Genomic_DNA"/>
</dbReference>
<dbReference type="RefSeq" id="WP_306827484.1">
    <property type="nucleotide sequence ID" value="NZ_JAUSRA010000001.1"/>
</dbReference>
<reference evidence="1 2" key="1">
    <citation type="submission" date="2023-07" db="EMBL/GenBank/DDBJ databases">
        <title>Sequencing the genomes of 1000 actinobacteria strains.</title>
        <authorList>
            <person name="Klenk H.-P."/>
        </authorList>
    </citation>
    <scope>NUCLEOTIDE SEQUENCE [LARGE SCALE GENOMIC DNA]</scope>
    <source>
        <strain evidence="1 2">DSM 44710</strain>
    </source>
</reference>
<protein>
    <submittedName>
        <fullName evidence="1">Uncharacterized protein</fullName>
    </submittedName>
</protein>
<organism evidence="1 2">
    <name type="scientific">Catenuloplanes nepalensis</name>
    <dbReference type="NCBI Taxonomy" id="587533"/>
    <lineage>
        <taxon>Bacteria</taxon>
        <taxon>Bacillati</taxon>
        <taxon>Actinomycetota</taxon>
        <taxon>Actinomycetes</taxon>
        <taxon>Micromonosporales</taxon>
        <taxon>Micromonosporaceae</taxon>
        <taxon>Catenuloplanes</taxon>
    </lineage>
</organism>
<dbReference type="Proteomes" id="UP001240984">
    <property type="component" value="Unassembled WGS sequence"/>
</dbReference>
<sequence length="80" mass="9142">MGHDSAPEPLRLDLSDETRAWLESRAQVLFHGQIGPTIAYFLEWAHREESLIGARAKEIRERMYGSDWVKLRPPPDAGGR</sequence>
<comment type="caution">
    <text evidence="1">The sequence shown here is derived from an EMBL/GenBank/DDBJ whole genome shotgun (WGS) entry which is preliminary data.</text>
</comment>